<dbReference type="EMBL" id="AMCW01000104">
    <property type="protein sequence ID" value="EKK01152.1"/>
    <property type="molecule type" value="Genomic_DNA"/>
</dbReference>
<comment type="caution">
    <text evidence="2">The sequence shown here is derived from an EMBL/GenBank/DDBJ whole genome shotgun (WGS) entry which is preliminary data.</text>
</comment>
<evidence type="ECO:0000256" key="1">
    <source>
        <dbReference type="SAM" id="MobiDB-lite"/>
    </source>
</evidence>
<dbReference type="AlphaFoldDB" id="K5D3G1"/>
<accession>K5D3G1</accession>
<feature type="compositionally biased region" description="Basic and acidic residues" evidence="1">
    <location>
        <begin position="99"/>
        <end position="108"/>
    </location>
</feature>
<dbReference type="Proteomes" id="UP000007993">
    <property type="component" value="Unassembled WGS sequence"/>
</dbReference>
<gene>
    <name evidence="2" type="ORF">RBSH_03551</name>
</gene>
<name>K5D3G1_RHOBT</name>
<proteinExistence type="predicted"/>
<dbReference type="PATRIC" id="fig|993517.3.peg.3851"/>
<feature type="region of interest" description="Disordered" evidence="1">
    <location>
        <begin position="46"/>
        <end position="78"/>
    </location>
</feature>
<sequence>MLSIAQVAQTPVQAILGENSSLPNPRGDQPISNQALDAIVKSQRANERFQAKSQVSQSDSHRRSQFRKATPETEKGVDGSVVLNSWRMIDLRCQSTKNASHDTQDHFLGRARRLGRTESSV</sequence>
<feature type="region of interest" description="Disordered" evidence="1">
    <location>
        <begin position="96"/>
        <end position="121"/>
    </location>
</feature>
<reference evidence="2 3" key="1">
    <citation type="journal article" date="2013" name="Mar. Genomics">
        <title>Expression of sulfatases in Rhodopirellula baltica and the diversity of sulfatases in the genus Rhodopirellula.</title>
        <authorList>
            <person name="Wegner C.E."/>
            <person name="Richter-Heitmann T."/>
            <person name="Klindworth A."/>
            <person name="Klockow C."/>
            <person name="Richter M."/>
            <person name="Achstetter T."/>
            <person name="Glockner F.O."/>
            <person name="Harder J."/>
        </authorList>
    </citation>
    <scope>NUCLEOTIDE SEQUENCE [LARGE SCALE GENOMIC DNA]</scope>
    <source>
        <strain evidence="2 3">SH28</strain>
    </source>
</reference>
<protein>
    <submittedName>
        <fullName evidence="2">Uncharacterized protein</fullName>
    </submittedName>
</protein>
<evidence type="ECO:0000313" key="3">
    <source>
        <dbReference type="Proteomes" id="UP000007993"/>
    </source>
</evidence>
<organism evidence="2 3">
    <name type="scientific">Rhodopirellula baltica SH28</name>
    <dbReference type="NCBI Taxonomy" id="993517"/>
    <lineage>
        <taxon>Bacteria</taxon>
        <taxon>Pseudomonadati</taxon>
        <taxon>Planctomycetota</taxon>
        <taxon>Planctomycetia</taxon>
        <taxon>Pirellulales</taxon>
        <taxon>Pirellulaceae</taxon>
        <taxon>Rhodopirellula</taxon>
    </lineage>
</organism>
<evidence type="ECO:0000313" key="2">
    <source>
        <dbReference type="EMBL" id="EKK01152.1"/>
    </source>
</evidence>